<dbReference type="Gene3D" id="2.120.10.80">
    <property type="entry name" value="Kelch-type beta propeller"/>
    <property type="match status" value="1"/>
</dbReference>
<reference evidence="1 2" key="1">
    <citation type="journal article" date="2010" name="Cell">
        <title>The genome of Naegleria gruberi illuminates early eukaryotic versatility.</title>
        <authorList>
            <person name="Fritz-Laylin L.K."/>
            <person name="Prochnik S.E."/>
            <person name="Ginger M.L."/>
            <person name="Dacks J.B."/>
            <person name="Carpenter M.L."/>
            <person name="Field M.C."/>
            <person name="Kuo A."/>
            <person name="Paredez A."/>
            <person name="Chapman J."/>
            <person name="Pham J."/>
            <person name="Shu S."/>
            <person name="Neupane R."/>
            <person name="Cipriano M."/>
            <person name="Mancuso J."/>
            <person name="Tu H."/>
            <person name="Salamov A."/>
            <person name="Lindquist E."/>
            <person name="Shapiro H."/>
            <person name="Lucas S."/>
            <person name="Grigoriev I.V."/>
            <person name="Cande W.Z."/>
            <person name="Fulton C."/>
            <person name="Rokhsar D.S."/>
            <person name="Dawson S.C."/>
        </authorList>
    </citation>
    <scope>NUCLEOTIDE SEQUENCE [LARGE SCALE GENOMIC DNA]</scope>
    <source>
        <strain evidence="1 2">NEG-M</strain>
    </source>
</reference>
<dbReference type="Pfam" id="PF24681">
    <property type="entry name" value="Kelch_KLHDC2_KLHL20_DRC7"/>
    <property type="match status" value="1"/>
</dbReference>
<dbReference type="InterPro" id="IPR015915">
    <property type="entry name" value="Kelch-typ_b-propeller"/>
</dbReference>
<dbReference type="GeneID" id="8854913"/>
<dbReference type="RefSeq" id="XP_002673386.1">
    <property type="nucleotide sequence ID" value="XM_002673340.1"/>
</dbReference>
<protein>
    <submittedName>
        <fullName evidence="1">Kelch repeat-containing protein</fullName>
    </submittedName>
</protein>
<dbReference type="OrthoDB" id="10250130at2759"/>
<dbReference type="AlphaFoldDB" id="D2VRB7"/>
<dbReference type="EMBL" id="GG738891">
    <property type="protein sequence ID" value="EFC40642.1"/>
    <property type="molecule type" value="Genomic_DNA"/>
</dbReference>
<sequence length="371" mass="43235">MKKENNTNIHTTEEPIRWYHHYKHNLQPTENFHSLLLGSENVLTHSPILFMFGGTETNSRSHNNKIVILELPSNPRFKVEEGLVWKEIIPNGADQPCAREYPCISYDKQHQLIYLYGGHVNTIGHLDDLWTFDLQTKVWTNIVTKGNPCKRCGCSAVYSSRGKFYVYGGYCGTYLNDFHELDLETREWTQPKYSHKVPTLTVITPNTYISENGITIFGGYDSTGYITALHDFNFNTREWSTPVSELLKTNGYSSYSRSICLRGANKPYLTSESFLILYGDNDVFKIYEYDKNERMLINYTIPEELERQYTTFHGKVVYELNDDTIVLLGSDELYFMAVRRINSTKDFDYFFGNLRERRSAFSDIFFDMNCE</sequence>
<dbReference type="PANTHER" id="PTHR23244:SF485">
    <property type="entry name" value="MULTIPLE EGF LIKE DOMAINS 8, ISOFORM B"/>
    <property type="match status" value="1"/>
</dbReference>
<evidence type="ECO:0000313" key="2">
    <source>
        <dbReference type="Proteomes" id="UP000006671"/>
    </source>
</evidence>
<name>D2VRB7_NAEGR</name>
<dbReference type="KEGG" id="ngr:NAEGRDRAFT_80959"/>
<dbReference type="SUPFAM" id="SSF117281">
    <property type="entry name" value="Kelch motif"/>
    <property type="match status" value="1"/>
</dbReference>
<dbReference type="InParanoid" id="D2VRB7"/>
<dbReference type="VEuPathDB" id="AmoebaDB:NAEGRDRAFT_80959"/>
<evidence type="ECO:0000313" key="1">
    <source>
        <dbReference type="EMBL" id="EFC40642.1"/>
    </source>
</evidence>
<keyword evidence="2" id="KW-1185">Reference proteome</keyword>
<dbReference type="STRING" id="5762.D2VRB7"/>
<dbReference type="eggNOG" id="KOG0379">
    <property type="taxonomic scope" value="Eukaryota"/>
</dbReference>
<dbReference type="Proteomes" id="UP000006671">
    <property type="component" value="Unassembled WGS sequence"/>
</dbReference>
<organism evidence="2">
    <name type="scientific">Naegleria gruberi</name>
    <name type="common">Amoeba</name>
    <dbReference type="NCBI Taxonomy" id="5762"/>
    <lineage>
        <taxon>Eukaryota</taxon>
        <taxon>Discoba</taxon>
        <taxon>Heterolobosea</taxon>
        <taxon>Tetramitia</taxon>
        <taxon>Eutetramitia</taxon>
        <taxon>Vahlkampfiidae</taxon>
        <taxon>Naegleria</taxon>
    </lineage>
</organism>
<proteinExistence type="predicted"/>
<dbReference type="PANTHER" id="PTHR23244">
    <property type="entry name" value="KELCH REPEAT DOMAIN"/>
    <property type="match status" value="1"/>
</dbReference>
<gene>
    <name evidence="1" type="ORF">NAEGRDRAFT_80959</name>
</gene>
<accession>D2VRB7</accession>